<dbReference type="InterPro" id="IPR014311">
    <property type="entry name" value="Guanine_deaminase"/>
</dbReference>
<dbReference type="Proteomes" id="UP000695562">
    <property type="component" value="Unassembled WGS sequence"/>
</dbReference>
<dbReference type="Gene3D" id="3.20.20.140">
    <property type="entry name" value="Metal-dependent hydrolases"/>
    <property type="match status" value="1"/>
</dbReference>
<organism evidence="9 10">
    <name type="scientific">Polysphondylium violaceum</name>
    <dbReference type="NCBI Taxonomy" id="133409"/>
    <lineage>
        <taxon>Eukaryota</taxon>
        <taxon>Amoebozoa</taxon>
        <taxon>Evosea</taxon>
        <taxon>Eumycetozoa</taxon>
        <taxon>Dictyostelia</taxon>
        <taxon>Dictyosteliales</taxon>
        <taxon>Dictyosteliaceae</taxon>
        <taxon>Polysphondylium</taxon>
    </lineage>
</organism>
<dbReference type="Pfam" id="PF01979">
    <property type="entry name" value="Amidohydro_1"/>
    <property type="match status" value="1"/>
</dbReference>
<protein>
    <recommendedName>
        <fullName evidence="3 7">Guanine deaminase</fullName>
        <shortName evidence="7">Guanase</shortName>
        <ecNumber evidence="3 7">3.5.4.3</ecNumber>
    </recommendedName>
    <alternativeName>
        <fullName evidence="7">Guanine aminohydrolase</fullName>
    </alternativeName>
</protein>
<dbReference type="PANTHER" id="PTHR11271">
    <property type="entry name" value="GUANINE DEAMINASE"/>
    <property type="match status" value="1"/>
</dbReference>
<dbReference type="OrthoDB" id="194468at2759"/>
<evidence type="ECO:0000256" key="1">
    <source>
        <dbReference type="ARBA" id="ARBA00004984"/>
    </source>
</evidence>
<dbReference type="NCBIfam" id="TIGR02967">
    <property type="entry name" value="guan_deamin"/>
    <property type="match status" value="1"/>
</dbReference>
<dbReference type="InterPro" id="IPR006680">
    <property type="entry name" value="Amidohydro-rel"/>
</dbReference>
<comment type="similarity">
    <text evidence="2 7">Belongs to the metallo-dependent hydrolases superfamily. ATZ/TRZ family.</text>
</comment>
<dbReference type="PANTHER" id="PTHR11271:SF6">
    <property type="entry name" value="GUANINE DEAMINASE"/>
    <property type="match status" value="1"/>
</dbReference>
<evidence type="ECO:0000259" key="8">
    <source>
        <dbReference type="Pfam" id="PF01979"/>
    </source>
</evidence>
<dbReference type="GO" id="GO:0008892">
    <property type="term" value="F:guanine deaminase activity"/>
    <property type="evidence" value="ECO:0007669"/>
    <property type="project" value="UniProtKB-UniRule"/>
</dbReference>
<name>A0A8J4PLI3_9MYCE</name>
<evidence type="ECO:0000256" key="3">
    <source>
        <dbReference type="ARBA" id="ARBA00012781"/>
    </source>
</evidence>
<dbReference type="GO" id="GO:0008270">
    <property type="term" value="F:zinc ion binding"/>
    <property type="evidence" value="ECO:0007669"/>
    <property type="project" value="UniProtKB-UniRule"/>
</dbReference>
<dbReference type="UniPathway" id="UPA00603">
    <property type="reaction ID" value="UER00660"/>
</dbReference>
<keyword evidence="5 7" id="KW-0378">Hydrolase</keyword>
<comment type="catalytic activity">
    <reaction evidence="7">
        <text>guanine + H2O + H(+) = xanthine + NH4(+)</text>
        <dbReference type="Rhea" id="RHEA:14665"/>
        <dbReference type="ChEBI" id="CHEBI:15377"/>
        <dbReference type="ChEBI" id="CHEBI:15378"/>
        <dbReference type="ChEBI" id="CHEBI:16235"/>
        <dbReference type="ChEBI" id="CHEBI:17712"/>
        <dbReference type="ChEBI" id="CHEBI:28938"/>
        <dbReference type="EC" id="3.5.4.3"/>
    </reaction>
</comment>
<keyword evidence="4 7" id="KW-0479">Metal-binding</keyword>
<dbReference type="SUPFAM" id="SSF51338">
    <property type="entry name" value="Composite domain of metallo-dependent hydrolases"/>
    <property type="match status" value="1"/>
</dbReference>
<comment type="caution">
    <text evidence="9">The sequence shown here is derived from an EMBL/GenBank/DDBJ whole genome shotgun (WGS) entry which is preliminary data.</text>
</comment>
<dbReference type="SUPFAM" id="SSF51556">
    <property type="entry name" value="Metallo-dependent hydrolases"/>
    <property type="match status" value="1"/>
</dbReference>
<feature type="domain" description="Amidohydrolase-related" evidence="8">
    <location>
        <begin position="75"/>
        <end position="459"/>
    </location>
</feature>
<dbReference type="EMBL" id="AJWJ01000846">
    <property type="protein sequence ID" value="KAF2068779.1"/>
    <property type="molecule type" value="Genomic_DNA"/>
</dbReference>
<proteinExistence type="inferred from homology"/>
<reference evidence="9" key="1">
    <citation type="submission" date="2020-01" db="EMBL/GenBank/DDBJ databases">
        <title>Development of genomics and gene disruption for Polysphondylium violaceum indicates a role for the polyketide synthase stlB in stalk morphogenesis.</title>
        <authorList>
            <person name="Narita B."/>
            <person name="Kawabe Y."/>
            <person name="Kin K."/>
            <person name="Saito T."/>
            <person name="Gibbs R."/>
            <person name="Kuspa A."/>
            <person name="Muzny D."/>
            <person name="Queller D."/>
            <person name="Richards S."/>
            <person name="Strassman J."/>
            <person name="Sucgang R."/>
            <person name="Worley K."/>
            <person name="Schaap P."/>
        </authorList>
    </citation>
    <scope>NUCLEOTIDE SEQUENCE</scope>
    <source>
        <strain evidence="9">QSvi11</strain>
    </source>
</reference>
<evidence type="ECO:0000313" key="10">
    <source>
        <dbReference type="Proteomes" id="UP000695562"/>
    </source>
</evidence>
<gene>
    <name evidence="9" type="ORF">CYY_009895</name>
</gene>
<dbReference type="InterPro" id="IPR032466">
    <property type="entry name" value="Metal_Hydrolase"/>
</dbReference>
<sequence>MQDLYEIVIKGTSISCGVDINDNVKIKVDHLFCISRQGIIIDIIDPIGVDQQRYQEVLKEYREKGKCKELSGDQVILPGFIDLHIHAPQFAQLGTALDIPLYDWLNKYTFPLESKFSDENFARQVYQDLVSQLISNGTTTALYFATIHKSTSCLLAEICEKKGQRALVGKVVMDDVNQNPEYYRDSSTDQAINDTEEFIQKLLAIGSKSHQGIYPVITPRFIPSCTDEALSRLGQLAKKYNLYIQSHCSESDWEHQFVLDRFKISDTQALDSFGLLSNKSIMAHCGHLSDGDMDLFHKRGAAVSHCPLSNSFFGNAVTPIRKLIEKQVNIGLGTDISGGYSSSIYDNIKQSVISSRMLEDGTNKDLLPNVRGVPNSRITLSQAFYLATAGGGESLSLPIGRLEINYAFDCQIIDTTLNYLSQSSYFGKEESNYENLFQRIMYLSKPNNISEVWIQGKLVFNKK</sequence>
<evidence type="ECO:0000256" key="4">
    <source>
        <dbReference type="ARBA" id="ARBA00022723"/>
    </source>
</evidence>
<dbReference type="InterPro" id="IPR051607">
    <property type="entry name" value="Metallo-dep_hydrolases"/>
</dbReference>
<comment type="cofactor">
    <cofactor evidence="7">
        <name>Zn(2+)</name>
        <dbReference type="ChEBI" id="CHEBI:29105"/>
    </cofactor>
    <text evidence="7">Binds 1 zinc ion per subunit.</text>
</comment>
<comment type="function">
    <text evidence="7">Catalyzes the hydrolytic deamination of guanine, producing xanthine and ammonia.</text>
</comment>
<evidence type="ECO:0000256" key="6">
    <source>
        <dbReference type="ARBA" id="ARBA00022833"/>
    </source>
</evidence>
<dbReference type="EC" id="3.5.4.3" evidence="3 7"/>
<dbReference type="GO" id="GO:0006147">
    <property type="term" value="P:guanine catabolic process"/>
    <property type="evidence" value="ECO:0007669"/>
    <property type="project" value="UniProtKB-UniRule"/>
</dbReference>
<evidence type="ECO:0000256" key="7">
    <source>
        <dbReference type="RuleBase" id="RU366009"/>
    </source>
</evidence>
<dbReference type="Gene3D" id="2.30.40.10">
    <property type="entry name" value="Urease, subunit C, domain 1"/>
    <property type="match status" value="1"/>
</dbReference>
<dbReference type="GO" id="GO:0005829">
    <property type="term" value="C:cytosol"/>
    <property type="evidence" value="ECO:0007669"/>
    <property type="project" value="TreeGrafter"/>
</dbReference>
<evidence type="ECO:0000256" key="5">
    <source>
        <dbReference type="ARBA" id="ARBA00022801"/>
    </source>
</evidence>
<evidence type="ECO:0000313" key="9">
    <source>
        <dbReference type="EMBL" id="KAF2068779.1"/>
    </source>
</evidence>
<dbReference type="InterPro" id="IPR011059">
    <property type="entry name" value="Metal-dep_hydrolase_composite"/>
</dbReference>
<comment type="pathway">
    <text evidence="1 7">Purine metabolism; guanine degradation; xanthine from guanine: step 1/1.</text>
</comment>
<evidence type="ECO:0000256" key="2">
    <source>
        <dbReference type="ARBA" id="ARBA00006745"/>
    </source>
</evidence>
<accession>A0A8J4PLI3</accession>
<keyword evidence="10" id="KW-1185">Reference proteome</keyword>
<keyword evidence="6 7" id="KW-0862">Zinc</keyword>
<dbReference type="AlphaFoldDB" id="A0A8J4PLI3"/>